<feature type="domain" description="AMP-binding enzyme C-terminal" evidence="3">
    <location>
        <begin position="432"/>
        <end position="505"/>
    </location>
</feature>
<evidence type="ECO:0000256" key="1">
    <source>
        <dbReference type="ARBA" id="ARBA00006432"/>
    </source>
</evidence>
<keyword evidence="5" id="KW-1185">Reference proteome</keyword>
<feature type="domain" description="AMP-dependent synthetase/ligase" evidence="2">
    <location>
        <begin position="26"/>
        <end position="381"/>
    </location>
</feature>
<evidence type="ECO:0000313" key="5">
    <source>
        <dbReference type="Proteomes" id="UP000184609"/>
    </source>
</evidence>
<dbReference type="InterPro" id="IPR000873">
    <property type="entry name" value="AMP-dep_synth/lig_dom"/>
</dbReference>
<dbReference type="SUPFAM" id="SSF56801">
    <property type="entry name" value="Acetyl-CoA synthetase-like"/>
    <property type="match status" value="1"/>
</dbReference>
<dbReference type="Pfam" id="PF13193">
    <property type="entry name" value="AMP-binding_C"/>
    <property type="match status" value="1"/>
</dbReference>
<protein>
    <submittedName>
        <fullName evidence="4">Malonyl-CoA/methylmalonyl-CoA synthetase</fullName>
    </submittedName>
</protein>
<dbReference type="STRING" id="1073327.SAMN04488108_0798"/>
<evidence type="ECO:0000313" key="4">
    <source>
        <dbReference type="EMBL" id="SHO60441.1"/>
    </source>
</evidence>
<dbReference type="InterPro" id="IPR045851">
    <property type="entry name" value="AMP-bd_C_sf"/>
</dbReference>
<proteinExistence type="inferred from homology"/>
<evidence type="ECO:0000259" key="3">
    <source>
        <dbReference type="Pfam" id="PF13193"/>
    </source>
</evidence>
<dbReference type="GO" id="GO:0006631">
    <property type="term" value="P:fatty acid metabolic process"/>
    <property type="evidence" value="ECO:0007669"/>
    <property type="project" value="TreeGrafter"/>
</dbReference>
<comment type="similarity">
    <text evidence="1">Belongs to the ATP-dependent AMP-binding enzyme family.</text>
</comment>
<dbReference type="Pfam" id="PF00501">
    <property type="entry name" value="AMP-binding"/>
    <property type="match status" value="1"/>
</dbReference>
<dbReference type="AlphaFoldDB" id="A0A1M7Z6C2"/>
<dbReference type="InterPro" id="IPR025110">
    <property type="entry name" value="AMP-bd_C"/>
</dbReference>
<evidence type="ECO:0000259" key="2">
    <source>
        <dbReference type="Pfam" id="PF00501"/>
    </source>
</evidence>
<sequence length="515" mass="57952">MQLEGKYSFLLLSWEINKIQEMQLIQNAAKYSSKTAIVDSHGSYTYSRLLEDSKKVAFQLLQSYKKPDLDGARVAFMVSPGFDYVKTQWGIWLAGGIAAPLCISYPLPSLTYVIDDTSASILVYGSEYKEILQPLLERENLIGIEISEIENIEEQDRALPEVPLDRGAMILYTSGTTNLPKGVLTTHRIIQSQIKTLVDAWMWTQEDYTIGILPLHHVHGIINVLSCCLYAGGTIEFIHPFSAEKVLDTFVSGRVNVFMAVPTIYYKLITAYESLSKEAQELLSSQLPKFRLMVSGSAALPVSVMEKWKQISGHYLLERYGMTEIGMAISNPYEGVRKAGHIGFPLPGVDIRLVNEEELIVLPGHPGEIQVKGPCVFKEYWGKPEATAKAFTEDGWFKTSDIAEVEDGYFRILGRDSVDIIKSGGYKISALEIEEVLRKHEHIKDCGVVGIPDEEWGELVVAGLVCDHELDSLELNEWLRERMPAYKTPRKYIFLGDLPRNVMGKVTKNELKKLF</sequence>
<dbReference type="EMBL" id="FRXN01000001">
    <property type="protein sequence ID" value="SHO60441.1"/>
    <property type="molecule type" value="Genomic_DNA"/>
</dbReference>
<gene>
    <name evidence="4" type="ORF">SAMN04488108_0798</name>
</gene>
<dbReference type="GO" id="GO:0031956">
    <property type="term" value="F:medium-chain fatty acid-CoA ligase activity"/>
    <property type="evidence" value="ECO:0007669"/>
    <property type="project" value="TreeGrafter"/>
</dbReference>
<dbReference type="CDD" id="cd05941">
    <property type="entry name" value="MCS"/>
    <property type="match status" value="1"/>
</dbReference>
<dbReference type="InterPro" id="IPR042099">
    <property type="entry name" value="ANL_N_sf"/>
</dbReference>
<dbReference type="PANTHER" id="PTHR43201">
    <property type="entry name" value="ACYL-COA SYNTHETASE"/>
    <property type="match status" value="1"/>
</dbReference>
<dbReference type="Gene3D" id="3.30.300.30">
    <property type="match status" value="1"/>
</dbReference>
<organism evidence="4 5">
    <name type="scientific">Algoriphagus zhangzhouensis</name>
    <dbReference type="NCBI Taxonomy" id="1073327"/>
    <lineage>
        <taxon>Bacteria</taxon>
        <taxon>Pseudomonadati</taxon>
        <taxon>Bacteroidota</taxon>
        <taxon>Cytophagia</taxon>
        <taxon>Cytophagales</taxon>
        <taxon>Cyclobacteriaceae</taxon>
        <taxon>Algoriphagus</taxon>
    </lineage>
</organism>
<dbReference type="Gene3D" id="3.40.50.12780">
    <property type="entry name" value="N-terminal domain of ligase-like"/>
    <property type="match status" value="1"/>
</dbReference>
<dbReference type="PANTHER" id="PTHR43201:SF8">
    <property type="entry name" value="ACYL-COA SYNTHETASE FAMILY MEMBER 3"/>
    <property type="match status" value="1"/>
</dbReference>
<dbReference type="Proteomes" id="UP000184609">
    <property type="component" value="Unassembled WGS sequence"/>
</dbReference>
<accession>A0A1M7Z6C2</accession>
<name>A0A1M7Z6C2_9BACT</name>
<reference evidence="5" key="1">
    <citation type="submission" date="2016-12" db="EMBL/GenBank/DDBJ databases">
        <authorList>
            <person name="Varghese N."/>
            <person name="Submissions S."/>
        </authorList>
    </citation>
    <scope>NUCLEOTIDE SEQUENCE [LARGE SCALE GENOMIC DNA]</scope>
    <source>
        <strain evidence="5">DSM 25035</strain>
    </source>
</reference>